<dbReference type="AlphaFoldDB" id="A0A6M6JP10"/>
<dbReference type="PANTHER" id="PTHR13078">
    <property type="entry name" value="PEROXISOMAL MULTIFUNCTIONAL ENZYME TYPE 2-RELATED"/>
    <property type="match status" value="1"/>
</dbReference>
<dbReference type="InterPro" id="IPR002539">
    <property type="entry name" value="MaoC-like_dom"/>
</dbReference>
<name>A0A6M6JP10_9PSEU</name>
<comment type="similarity">
    <text evidence="1">Belongs to the enoyl-CoA hydratase/isomerase family.</text>
</comment>
<evidence type="ECO:0000313" key="4">
    <source>
        <dbReference type="EMBL" id="QJY48041.1"/>
    </source>
</evidence>
<accession>A0A6M6JP10</accession>
<evidence type="ECO:0000259" key="2">
    <source>
        <dbReference type="Pfam" id="PF01575"/>
    </source>
</evidence>
<dbReference type="InterPro" id="IPR054357">
    <property type="entry name" value="MFE-2_N"/>
</dbReference>
<dbReference type="Pfam" id="PF01575">
    <property type="entry name" value="MaoC_dehydratas"/>
    <property type="match status" value="1"/>
</dbReference>
<dbReference type="SUPFAM" id="SSF54637">
    <property type="entry name" value="Thioesterase/thiol ester dehydrase-isomerase"/>
    <property type="match status" value="2"/>
</dbReference>
<dbReference type="KEGG" id="pbro:HOP40_21405"/>
<reference evidence="4 5" key="1">
    <citation type="submission" date="2020-05" db="EMBL/GenBank/DDBJ databases">
        <authorList>
            <person name="Mo P."/>
        </authorList>
    </citation>
    <scope>NUCLEOTIDE SEQUENCE [LARGE SCALE GENOMIC DNA]</scope>
    <source>
        <strain evidence="4 5">Gen01</strain>
    </source>
</reference>
<dbReference type="Proteomes" id="UP000505377">
    <property type="component" value="Chromosome"/>
</dbReference>
<dbReference type="Gene3D" id="3.10.129.10">
    <property type="entry name" value="Hotdog Thioesterase"/>
    <property type="match status" value="1"/>
</dbReference>
<gene>
    <name evidence="4" type="ORF">HOP40_21405</name>
</gene>
<dbReference type="CDD" id="cd03448">
    <property type="entry name" value="HDE_HSD"/>
    <property type="match status" value="1"/>
</dbReference>
<dbReference type="InterPro" id="IPR029069">
    <property type="entry name" value="HotDog_dom_sf"/>
</dbReference>
<evidence type="ECO:0000259" key="3">
    <source>
        <dbReference type="Pfam" id="PF22622"/>
    </source>
</evidence>
<dbReference type="PANTHER" id="PTHR13078:SF56">
    <property type="entry name" value="PEROXISOMAL MULTIFUNCTIONAL ENZYME TYPE 2"/>
    <property type="match status" value="1"/>
</dbReference>
<dbReference type="GO" id="GO:0006635">
    <property type="term" value="P:fatty acid beta-oxidation"/>
    <property type="evidence" value="ECO:0007669"/>
    <property type="project" value="TreeGrafter"/>
</dbReference>
<dbReference type="RefSeq" id="WP_172161313.1">
    <property type="nucleotide sequence ID" value="NZ_CP053564.1"/>
</dbReference>
<dbReference type="GO" id="GO:0044594">
    <property type="term" value="F:17-beta-hydroxysteroid dehydrogenase (NAD+) activity"/>
    <property type="evidence" value="ECO:0007669"/>
    <property type="project" value="TreeGrafter"/>
</dbReference>
<sequence length="279" mass="29789">MSIDPSYVGRTGEPSDRAWESRDALLYAIAVGAGQGDPGRELEFTTENSGLPQRVLPSFVCVAAGAPLPTGFSVDMTRMLHAEMSFELLGDLLPQGRVTSVARIDAIHDKGTGALVSTSTEVVDRDTGAPLARLGSGLFVRGAGGFGGDRGPRDGWTLPDRRPDAVTVCATRPEQALLYRLTGDRNPLHTDPAFARRAGFDAPILHGMCTYGFTARALLHEVAGSDPRSFGSMSARFSRTVPLGERLTVEVWRTGSGAVFRTLDSSGEVVLDRGRMGLR</sequence>
<dbReference type="GO" id="GO:0004300">
    <property type="term" value="F:enoyl-CoA hydratase activity"/>
    <property type="evidence" value="ECO:0007669"/>
    <property type="project" value="TreeGrafter"/>
</dbReference>
<feature type="domain" description="Peroxisomal multifunctional enzyme type 2-like N-terminal" evidence="3">
    <location>
        <begin position="20"/>
        <end position="142"/>
    </location>
</feature>
<dbReference type="Pfam" id="PF22622">
    <property type="entry name" value="MFE-2_hydrat-2_N"/>
    <property type="match status" value="1"/>
</dbReference>
<feature type="domain" description="MaoC-like" evidence="2">
    <location>
        <begin position="159"/>
        <end position="263"/>
    </location>
</feature>
<evidence type="ECO:0000256" key="1">
    <source>
        <dbReference type="ARBA" id="ARBA00005254"/>
    </source>
</evidence>
<dbReference type="EMBL" id="CP053564">
    <property type="protein sequence ID" value="QJY48041.1"/>
    <property type="molecule type" value="Genomic_DNA"/>
</dbReference>
<evidence type="ECO:0000313" key="5">
    <source>
        <dbReference type="Proteomes" id="UP000505377"/>
    </source>
</evidence>
<protein>
    <submittedName>
        <fullName evidence="4">Enoyl-CoA hydratase</fullName>
    </submittedName>
</protein>
<proteinExistence type="inferred from homology"/>
<organism evidence="4 5">
    <name type="scientific">Pseudonocardia broussonetiae</name>
    <dbReference type="NCBI Taxonomy" id="2736640"/>
    <lineage>
        <taxon>Bacteria</taxon>
        <taxon>Bacillati</taxon>
        <taxon>Actinomycetota</taxon>
        <taxon>Actinomycetes</taxon>
        <taxon>Pseudonocardiales</taxon>
        <taxon>Pseudonocardiaceae</taxon>
        <taxon>Pseudonocardia</taxon>
    </lineage>
</organism>
<dbReference type="GO" id="GO:0003857">
    <property type="term" value="F:(3S)-3-hydroxyacyl-CoA dehydrogenase (NAD+) activity"/>
    <property type="evidence" value="ECO:0007669"/>
    <property type="project" value="TreeGrafter"/>
</dbReference>
<keyword evidence="5" id="KW-1185">Reference proteome</keyword>